<dbReference type="RefSeq" id="WP_184307252.1">
    <property type="nucleotide sequence ID" value="NZ_JACHEN010000001.1"/>
</dbReference>
<reference evidence="7 8" key="1">
    <citation type="submission" date="2020-08" db="EMBL/GenBank/DDBJ databases">
        <title>Genomic Encyclopedia of Type Strains, Phase IV (KMG-IV): sequencing the most valuable type-strain genomes for metagenomic binning, comparative biology and taxonomic classification.</title>
        <authorList>
            <person name="Goeker M."/>
        </authorList>
    </citation>
    <scope>NUCLEOTIDE SEQUENCE [LARGE SCALE GENOMIC DNA]</scope>
    <source>
        <strain evidence="7 8">DSM 103526</strain>
    </source>
</reference>
<evidence type="ECO:0000256" key="4">
    <source>
        <dbReference type="ARBA" id="ARBA00023204"/>
    </source>
</evidence>
<dbReference type="Gene3D" id="3.10.300.10">
    <property type="entry name" value="Methylpurine-DNA glycosylase (MPG)"/>
    <property type="match status" value="1"/>
</dbReference>
<dbReference type="AlphaFoldDB" id="A0A841KPV1"/>
<dbReference type="NCBIfam" id="NF002001">
    <property type="entry name" value="PRK00802.1-1"/>
    <property type="match status" value="1"/>
</dbReference>
<dbReference type="FunFam" id="3.10.300.10:FF:000001">
    <property type="entry name" value="Putative 3-methyladenine DNA glycosylase"/>
    <property type="match status" value="1"/>
</dbReference>
<keyword evidence="3 5" id="KW-0378">Hydrolase</keyword>
<dbReference type="SUPFAM" id="SSF50486">
    <property type="entry name" value="FMT C-terminal domain-like"/>
    <property type="match status" value="1"/>
</dbReference>
<dbReference type="GO" id="GO:0003905">
    <property type="term" value="F:alkylbase DNA N-glycosylase activity"/>
    <property type="evidence" value="ECO:0007669"/>
    <property type="project" value="InterPro"/>
</dbReference>
<dbReference type="EC" id="3.2.2.-" evidence="5"/>
<evidence type="ECO:0000256" key="3">
    <source>
        <dbReference type="ARBA" id="ARBA00022801"/>
    </source>
</evidence>
<proteinExistence type="inferred from homology"/>
<keyword evidence="6" id="KW-0812">Transmembrane</keyword>
<evidence type="ECO:0000313" key="8">
    <source>
        <dbReference type="Proteomes" id="UP000579281"/>
    </source>
</evidence>
<dbReference type="Proteomes" id="UP000579281">
    <property type="component" value="Unassembled WGS sequence"/>
</dbReference>
<evidence type="ECO:0000256" key="1">
    <source>
        <dbReference type="ARBA" id="ARBA00009232"/>
    </source>
</evidence>
<keyword evidence="8" id="KW-1185">Reference proteome</keyword>
<dbReference type="InterPro" id="IPR036995">
    <property type="entry name" value="MPG_sf"/>
</dbReference>
<feature type="transmembrane region" description="Helical" evidence="6">
    <location>
        <begin position="65"/>
        <end position="83"/>
    </location>
</feature>
<dbReference type="PANTHER" id="PTHR10429:SF0">
    <property type="entry name" value="DNA-3-METHYLADENINE GLYCOSYLASE"/>
    <property type="match status" value="1"/>
</dbReference>
<dbReference type="PANTHER" id="PTHR10429">
    <property type="entry name" value="DNA-3-METHYLADENINE GLYCOSYLASE"/>
    <property type="match status" value="1"/>
</dbReference>
<evidence type="ECO:0000256" key="6">
    <source>
        <dbReference type="SAM" id="Phobius"/>
    </source>
</evidence>
<name>A0A841KPV1_9FIRM</name>
<dbReference type="EMBL" id="JACHEN010000001">
    <property type="protein sequence ID" value="MBB6214128.1"/>
    <property type="molecule type" value="Genomic_DNA"/>
</dbReference>
<keyword evidence="2 5" id="KW-0227">DNA damage</keyword>
<evidence type="ECO:0000256" key="2">
    <source>
        <dbReference type="ARBA" id="ARBA00022763"/>
    </source>
</evidence>
<organism evidence="7 8">
    <name type="scientific">Anaerosolibacter carboniphilus</name>
    <dbReference type="NCBI Taxonomy" id="1417629"/>
    <lineage>
        <taxon>Bacteria</taxon>
        <taxon>Bacillati</taxon>
        <taxon>Bacillota</taxon>
        <taxon>Clostridia</taxon>
        <taxon>Peptostreptococcales</taxon>
        <taxon>Thermotaleaceae</taxon>
        <taxon>Anaerosolibacter</taxon>
    </lineage>
</organism>
<dbReference type="HAMAP" id="MF_00527">
    <property type="entry name" value="3MGH"/>
    <property type="match status" value="1"/>
</dbReference>
<dbReference type="NCBIfam" id="TIGR00567">
    <property type="entry name" value="3mg"/>
    <property type="match status" value="1"/>
</dbReference>
<sequence length="204" mass="23093">MGKLPKSFYEGDTLEVAKGLLGKVLVHRNEGVELKGKIVEVEAYIGAIDKAAHSYNNRRTERTEVMFWSGGYVYVYLIYGMYYCMNVVTGREGEGAAVLLRGLEPVQGIEQMSINRYGKPLETLKRSQIINLTNGPGKLCRAMGITKNNYGEPLTGDRIFIENINLKEEFDIGVSKRINIDYAEEARDFEWRFFIKGNPYVSKG</sequence>
<dbReference type="GO" id="GO:0003677">
    <property type="term" value="F:DNA binding"/>
    <property type="evidence" value="ECO:0007669"/>
    <property type="project" value="InterPro"/>
</dbReference>
<evidence type="ECO:0000256" key="5">
    <source>
        <dbReference type="HAMAP-Rule" id="MF_00527"/>
    </source>
</evidence>
<evidence type="ECO:0000313" key="7">
    <source>
        <dbReference type="EMBL" id="MBB6214128.1"/>
    </source>
</evidence>
<gene>
    <name evidence="7" type="ORF">HNQ80_000197</name>
</gene>
<keyword evidence="6" id="KW-0472">Membrane</keyword>
<keyword evidence="6" id="KW-1133">Transmembrane helix</keyword>
<accession>A0A841KPV1</accession>
<dbReference type="GO" id="GO:0006284">
    <property type="term" value="P:base-excision repair"/>
    <property type="evidence" value="ECO:0007669"/>
    <property type="project" value="InterPro"/>
</dbReference>
<protein>
    <recommendedName>
        <fullName evidence="5">Putative 3-methyladenine DNA glycosylase</fullName>
        <ecNumber evidence="5">3.2.2.-</ecNumber>
    </recommendedName>
</protein>
<dbReference type="InterPro" id="IPR003180">
    <property type="entry name" value="MPG"/>
</dbReference>
<dbReference type="Pfam" id="PF02245">
    <property type="entry name" value="Pur_DNA_glyco"/>
    <property type="match status" value="1"/>
</dbReference>
<keyword evidence="7" id="KW-0326">Glycosidase</keyword>
<keyword evidence="4 5" id="KW-0234">DNA repair</keyword>
<dbReference type="CDD" id="cd00540">
    <property type="entry name" value="AAG"/>
    <property type="match status" value="1"/>
</dbReference>
<dbReference type="InterPro" id="IPR011034">
    <property type="entry name" value="Formyl_transferase-like_C_sf"/>
</dbReference>
<comment type="caution">
    <text evidence="7">The sequence shown here is derived from an EMBL/GenBank/DDBJ whole genome shotgun (WGS) entry which is preliminary data.</text>
</comment>
<comment type="similarity">
    <text evidence="1 5">Belongs to the DNA glycosylase MPG family.</text>
</comment>